<dbReference type="PROSITE" id="PS50985">
    <property type="entry name" value="GRAS"/>
    <property type="match status" value="1"/>
</dbReference>
<comment type="caution">
    <text evidence="3">Lacks conserved residue(s) required for the propagation of feature annotation.</text>
</comment>
<dbReference type="Pfam" id="PF03514">
    <property type="entry name" value="GRAS"/>
    <property type="match status" value="1"/>
</dbReference>
<evidence type="ECO:0000313" key="5">
    <source>
        <dbReference type="EMBL" id="CAA2969395.1"/>
    </source>
</evidence>
<evidence type="ECO:0000256" key="1">
    <source>
        <dbReference type="ARBA" id="ARBA00023015"/>
    </source>
</evidence>
<comment type="similarity">
    <text evidence="3">Belongs to the GRAS family.</text>
</comment>
<proteinExistence type="inferred from homology"/>
<name>A0A8S0QNZ3_OLEEU</name>
<evidence type="ECO:0000256" key="4">
    <source>
        <dbReference type="SAM" id="MobiDB-lite"/>
    </source>
</evidence>
<keyword evidence="6" id="KW-1185">Reference proteome</keyword>
<accession>A0A8S0QNZ3</accession>
<feature type="region of interest" description="Disordered" evidence="4">
    <location>
        <begin position="1"/>
        <end position="21"/>
    </location>
</feature>
<evidence type="ECO:0000256" key="2">
    <source>
        <dbReference type="ARBA" id="ARBA00023163"/>
    </source>
</evidence>
<protein>
    <submittedName>
        <fullName evidence="5">Scarecrow 9</fullName>
    </submittedName>
</protein>
<gene>
    <name evidence="5" type="ORF">OLEA9_A037412</name>
</gene>
<comment type="caution">
    <text evidence="5">The sequence shown here is derived from an EMBL/GenBank/DDBJ whole genome shotgun (WGS) entry which is preliminary data.</text>
</comment>
<reference evidence="5 6" key="1">
    <citation type="submission" date="2019-12" db="EMBL/GenBank/DDBJ databases">
        <authorList>
            <person name="Alioto T."/>
            <person name="Alioto T."/>
            <person name="Gomez Garrido J."/>
        </authorList>
    </citation>
    <scope>NUCLEOTIDE SEQUENCE [LARGE SCALE GENOMIC DNA]</scope>
</reference>
<dbReference type="AlphaFoldDB" id="A0A8S0QNZ3"/>
<dbReference type="EMBL" id="CACTIH010001940">
    <property type="protein sequence ID" value="CAA2969395.1"/>
    <property type="molecule type" value="Genomic_DNA"/>
</dbReference>
<evidence type="ECO:0000313" key="6">
    <source>
        <dbReference type="Proteomes" id="UP000594638"/>
    </source>
</evidence>
<dbReference type="PANTHER" id="PTHR31636">
    <property type="entry name" value="OSJNBA0084A10.13 PROTEIN-RELATED"/>
    <property type="match status" value="1"/>
</dbReference>
<keyword evidence="1" id="KW-0805">Transcription regulation</keyword>
<feature type="compositionally biased region" description="Polar residues" evidence="4">
    <location>
        <begin position="11"/>
        <end position="21"/>
    </location>
</feature>
<keyword evidence="2" id="KW-0804">Transcription</keyword>
<dbReference type="InterPro" id="IPR005202">
    <property type="entry name" value="TF_GRAS"/>
</dbReference>
<dbReference type="Proteomes" id="UP000594638">
    <property type="component" value="Unassembled WGS sequence"/>
</dbReference>
<dbReference type="Gramene" id="OE9A037412T1">
    <property type="protein sequence ID" value="OE9A037412C1"/>
    <property type="gene ID" value="OE9A037412"/>
</dbReference>
<dbReference type="OrthoDB" id="47276at2759"/>
<organism evidence="5 6">
    <name type="scientific">Olea europaea subsp. europaea</name>
    <dbReference type="NCBI Taxonomy" id="158383"/>
    <lineage>
        <taxon>Eukaryota</taxon>
        <taxon>Viridiplantae</taxon>
        <taxon>Streptophyta</taxon>
        <taxon>Embryophyta</taxon>
        <taxon>Tracheophyta</taxon>
        <taxon>Spermatophyta</taxon>
        <taxon>Magnoliopsida</taxon>
        <taxon>eudicotyledons</taxon>
        <taxon>Gunneridae</taxon>
        <taxon>Pentapetalae</taxon>
        <taxon>asterids</taxon>
        <taxon>lamiids</taxon>
        <taxon>Lamiales</taxon>
        <taxon>Oleaceae</taxon>
        <taxon>Oleeae</taxon>
        <taxon>Olea</taxon>
    </lineage>
</organism>
<sequence length="157" mass="17768">MERELMITPSEIHSNSTSSSGDAGYLDVVDPRWINGFSDSPISSLQVLDMNSESQSFRNFTKSPFGKILSFALNKTIELKAKNATRVHVIYFGILYGFQWPTFLQHIVESNNGRPRVRITCIEFPQPGFKLAERIEEIGVGWLTMLKLLTCHLSTMP</sequence>
<evidence type="ECO:0000256" key="3">
    <source>
        <dbReference type="PROSITE-ProRule" id="PRU01191"/>
    </source>
</evidence>